<accession>A0A2A2F0W6</accession>
<dbReference type="SUPFAM" id="SSF90002">
    <property type="entry name" value="Hypothetical protein YjiA, C-terminal domain"/>
    <property type="match status" value="1"/>
</dbReference>
<keyword evidence="1" id="KW-0547">Nucleotide-binding</keyword>
<keyword evidence="3" id="KW-0143">Chaperone</keyword>
<dbReference type="CDD" id="cd03112">
    <property type="entry name" value="CobW-like"/>
    <property type="match status" value="1"/>
</dbReference>
<dbReference type="AlphaFoldDB" id="A0A2A2F0W6"/>
<dbReference type="InterPro" id="IPR036627">
    <property type="entry name" value="CobW-likC_sf"/>
</dbReference>
<dbReference type="Proteomes" id="UP000217771">
    <property type="component" value="Unassembled WGS sequence"/>
</dbReference>
<proteinExistence type="inferred from homology"/>
<dbReference type="GO" id="GO:0005737">
    <property type="term" value="C:cytoplasm"/>
    <property type="evidence" value="ECO:0007669"/>
    <property type="project" value="TreeGrafter"/>
</dbReference>
<dbReference type="PANTHER" id="PTHR13748:SF62">
    <property type="entry name" value="COBW DOMAIN-CONTAINING PROTEIN"/>
    <property type="match status" value="1"/>
</dbReference>
<dbReference type="GO" id="GO:0016787">
    <property type="term" value="F:hydrolase activity"/>
    <property type="evidence" value="ECO:0007669"/>
    <property type="project" value="UniProtKB-KW"/>
</dbReference>
<dbReference type="InterPro" id="IPR027417">
    <property type="entry name" value="P-loop_NTPase"/>
</dbReference>
<keyword evidence="9" id="KW-1185">Reference proteome</keyword>
<comment type="function">
    <text evidence="5">Zinc chaperone that directly transfers zinc cofactor to target proteins, thereby activating them. Zinc is transferred from the CXCC motif in the GTPase domain to the zinc binding site in target proteins in a process requiring GTP hydrolysis.</text>
</comment>
<comment type="caution">
    <text evidence="8">The sequence shown here is derived from an EMBL/GenBank/DDBJ whole genome shotgun (WGS) entry which is preliminary data.</text>
</comment>
<dbReference type="Gene3D" id="3.40.50.300">
    <property type="entry name" value="P-loop containing nucleotide triphosphate hydrolases"/>
    <property type="match status" value="1"/>
</dbReference>
<keyword evidence="2" id="KW-0378">Hydrolase</keyword>
<dbReference type="PANTHER" id="PTHR13748">
    <property type="entry name" value="COBW-RELATED"/>
    <property type="match status" value="1"/>
</dbReference>
<evidence type="ECO:0000256" key="2">
    <source>
        <dbReference type="ARBA" id="ARBA00022801"/>
    </source>
</evidence>
<dbReference type="OrthoDB" id="9808822at2"/>
<protein>
    <submittedName>
        <fullName evidence="8">Cobalamin biosynthesis protein CobW</fullName>
    </submittedName>
</protein>
<dbReference type="Gene3D" id="3.30.1220.10">
    <property type="entry name" value="CobW-like, C-terminal domain"/>
    <property type="match status" value="1"/>
</dbReference>
<gene>
    <name evidence="8" type="ORF">CK498_05995</name>
</gene>
<organism evidence="8 9">
    <name type="scientific">Halomonas salipaludis</name>
    <dbReference type="NCBI Taxonomy" id="2032625"/>
    <lineage>
        <taxon>Bacteria</taxon>
        <taxon>Pseudomonadati</taxon>
        <taxon>Pseudomonadota</taxon>
        <taxon>Gammaproteobacteria</taxon>
        <taxon>Oceanospirillales</taxon>
        <taxon>Halomonadaceae</taxon>
        <taxon>Halomonas</taxon>
    </lineage>
</organism>
<dbReference type="Pfam" id="PF07683">
    <property type="entry name" value="CobW_C"/>
    <property type="match status" value="1"/>
</dbReference>
<evidence type="ECO:0000256" key="1">
    <source>
        <dbReference type="ARBA" id="ARBA00022741"/>
    </source>
</evidence>
<dbReference type="Pfam" id="PF02492">
    <property type="entry name" value="cobW"/>
    <property type="match status" value="1"/>
</dbReference>
<dbReference type="InterPro" id="IPR051316">
    <property type="entry name" value="Zinc-reg_GTPase_activator"/>
</dbReference>
<reference evidence="8 9" key="1">
    <citation type="submission" date="2017-08" db="EMBL/GenBank/DDBJ databases">
        <title>Halomonas alkalisoli sp. nov., isolated from saline alkaline soil.</title>
        <authorList>
            <person name="Wang D."/>
            <person name="Zhang G."/>
        </authorList>
    </citation>
    <scope>NUCLEOTIDE SEQUENCE [LARGE SCALE GENOMIC DNA]</scope>
    <source>
        <strain evidence="8 9">WRN001</strain>
    </source>
</reference>
<dbReference type="InterPro" id="IPR003495">
    <property type="entry name" value="CobW/HypB/UreG_nucleotide-bd"/>
</dbReference>
<sequence>MSTPTPTVDYGRIPVVVLTGFLGSGKTTLLQRLLADQPSGETALLINEVGAVGIDHRLVTEVAPEARLLPSGCVCCSIRGELKEALLELFDMRQTGKLPPFSRIVLETTGLADPAPVLATLSHDPQLRHHFDLARIVTLVDALNAEQQEQSQPEWLAQVAAADLLLVSKADLVEDARCAALMERLTALTPSAERALAASVGAGDTRLLVAPGAEASGTPGDGRGWQLSLQRAASDLATFPQVSRHAQATSFVLELDTELDWGHFALWLSLLLNAHGDRVLRVKGLLDLGPQDPPVVLHGVQHVLYPPQHLAAWPDGERRSLLVFITRGLTRGEVEGSLHTFMAALARR</sequence>
<evidence type="ECO:0000256" key="5">
    <source>
        <dbReference type="ARBA" id="ARBA00045658"/>
    </source>
</evidence>
<evidence type="ECO:0000313" key="9">
    <source>
        <dbReference type="Proteomes" id="UP000217771"/>
    </source>
</evidence>
<dbReference type="RefSeq" id="WP_095619943.1">
    <property type="nucleotide sequence ID" value="NZ_NSKB01000002.1"/>
</dbReference>
<evidence type="ECO:0000256" key="3">
    <source>
        <dbReference type="ARBA" id="ARBA00023186"/>
    </source>
</evidence>
<evidence type="ECO:0000256" key="6">
    <source>
        <dbReference type="ARBA" id="ARBA00049117"/>
    </source>
</evidence>
<evidence type="ECO:0000313" key="8">
    <source>
        <dbReference type="EMBL" id="PAU78269.1"/>
    </source>
</evidence>
<feature type="domain" description="CobW C-terminal" evidence="7">
    <location>
        <begin position="248"/>
        <end position="342"/>
    </location>
</feature>
<dbReference type="InterPro" id="IPR011629">
    <property type="entry name" value="CobW-like_C"/>
</dbReference>
<dbReference type="GO" id="GO:0000166">
    <property type="term" value="F:nucleotide binding"/>
    <property type="evidence" value="ECO:0007669"/>
    <property type="project" value="UniProtKB-KW"/>
</dbReference>
<comment type="similarity">
    <text evidence="4">Belongs to the SIMIBI class G3E GTPase family. ZNG1 subfamily.</text>
</comment>
<dbReference type="EMBL" id="NSKB01000002">
    <property type="protein sequence ID" value="PAU78269.1"/>
    <property type="molecule type" value="Genomic_DNA"/>
</dbReference>
<name>A0A2A2F0W6_9GAMM</name>
<dbReference type="SMART" id="SM00833">
    <property type="entry name" value="CobW_C"/>
    <property type="match status" value="1"/>
</dbReference>
<comment type="catalytic activity">
    <reaction evidence="6">
        <text>GTP + H2O = GDP + phosphate + H(+)</text>
        <dbReference type="Rhea" id="RHEA:19669"/>
        <dbReference type="ChEBI" id="CHEBI:15377"/>
        <dbReference type="ChEBI" id="CHEBI:15378"/>
        <dbReference type="ChEBI" id="CHEBI:37565"/>
        <dbReference type="ChEBI" id="CHEBI:43474"/>
        <dbReference type="ChEBI" id="CHEBI:58189"/>
    </reaction>
    <physiologicalReaction direction="left-to-right" evidence="6">
        <dbReference type="Rhea" id="RHEA:19670"/>
    </physiologicalReaction>
</comment>
<evidence type="ECO:0000256" key="4">
    <source>
        <dbReference type="ARBA" id="ARBA00034320"/>
    </source>
</evidence>
<evidence type="ECO:0000259" key="7">
    <source>
        <dbReference type="SMART" id="SM00833"/>
    </source>
</evidence>
<dbReference type="SUPFAM" id="SSF52540">
    <property type="entry name" value="P-loop containing nucleoside triphosphate hydrolases"/>
    <property type="match status" value="1"/>
</dbReference>